<dbReference type="Pfam" id="PF09656">
    <property type="entry name" value="PGPGW"/>
    <property type="match status" value="1"/>
</dbReference>
<organism evidence="1">
    <name type="scientific">uncultured Gemmatimonadota bacterium</name>
    <dbReference type="NCBI Taxonomy" id="203437"/>
    <lineage>
        <taxon>Bacteria</taxon>
        <taxon>Pseudomonadati</taxon>
        <taxon>Gemmatimonadota</taxon>
        <taxon>environmental samples</taxon>
    </lineage>
</organism>
<protein>
    <submittedName>
        <fullName evidence="1">Uncharacterized protein</fullName>
    </submittedName>
</protein>
<accession>A0A6J4MWL8</accession>
<sequence length="79" mass="9003">WLGRLSSVAGGGSLVVSGIVTYPIPGPPSTLMIVTGFALVAREWERLARALDRLELRVRSRYSERKRLRAARRRRKRQE</sequence>
<evidence type="ECO:0000313" key="1">
    <source>
        <dbReference type="EMBL" id="CAA9370882.1"/>
    </source>
</evidence>
<gene>
    <name evidence="1" type="ORF">AVDCRST_MAG89-4581</name>
</gene>
<dbReference type="AlphaFoldDB" id="A0A6J4MWL8"/>
<dbReference type="InterPro" id="IPR019099">
    <property type="entry name" value="Uncharacterised_PGPGW_TM"/>
</dbReference>
<proteinExistence type="predicted"/>
<dbReference type="EMBL" id="CADCTV010000960">
    <property type="protein sequence ID" value="CAA9370882.1"/>
    <property type="molecule type" value="Genomic_DNA"/>
</dbReference>
<reference evidence="1" key="1">
    <citation type="submission" date="2020-02" db="EMBL/GenBank/DDBJ databases">
        <authorList>
            <person name="Meier V. D."/>
        </authorList>
    </citation>
    <scope>NUCLEOTIDE SEQUENCE</scope>
    <source>
        <strain evidence="1">AVDCRST_MAG89</strain>
    </source>
</reference>
<name>A0A6J4MWL8_9BACT</name>
<feature type="non-terminal residue" evidence="1">
    <location>
        <position position="1"/>
    </location>
</feature>